<dbReference type="AlphaFoldDB" id="A0A225UAU8"/>
<dbReference type="EMBL" id="NBNE01024001">
    <property type="protein sequence ID" value="OWY90070.1"/>
    <property type="molecule type" value="Genomic_DNA"/>
</dbReference>
<evidence type="ECO:0000313" key="1">
    <source>
        <dbReference type="EMBL" id="OWY90070.1"/>
    </source>
</evidence>
<keyword evidence="2" id="KW-1185">Reference proteome</keyword>
<gene>
    <name evidence="1" type="ORF">PHMEG_00041972</name>
</gene>
<feature type="non-terminal residue" evidence="1">
    <location>
        <position position="1"/>
    </location>
</feature>
<protein>
    <submittedName>
        <fullName evidence="1">Uncharacterized protein</fullName>
    </submittedName>
</protein>
<proteinExistence type="predicted"/>
<dbReference type="Proteomes" id="UP000198211">
    <property type="component" value="Unassembled WGS sequence"/>
</dbReference>
<organism evidence="1 2">
    <name type="scientific">Phytophthora megakarya</name>
    <dbReference type="NCBI Taxonomy" id="4795"/>
    <lineage>
        <taxon>Eukaryota</taxon>
        <taxon>Sar</taxon>
        <taxon>Stramenopiles</taxon>
        <taxon>Oomycota</taxon>
        <taxon>Peronosporomycetes</taxon>
        <taxon>Peronosporales</taxon>
        <taxon>Peronosporaceae</taxon>
        <taxon>Phytophthora</taxon>
    </lineage>
</organism>
<dbReference type="OrthoDB" id="125247at2759"/>
<name>A0A225UAU8_9STRA</name>
<comment type="caution">
    <text evidence="1">The sequence shown here is derived from an EMBL/GenBank/DDBJ whole genome shotgun (WGS) entry which is preliminary data.</text>
</comment>
<sequence>DLFAYWESTHRFAVSPALIRSDPYLALIVAERKNRRSHAGARWKQILQLFLIAMRECWCDLDLLLDPYFLHFPKRTDEVAWYPGIEARSANLADPQLNRREPADLIETLAVTPQILVYSLPSAPCGPSRSPDRASRRYFFSMAALNPNAPPLPPQA</sequence>
<accession>A0A225UAU8</accession>
<reference evidence="2" key="1">
    <citation type="submission" date="2017-03" db="EMBL/GenBank/DDBJ databases">
        <title>Phytopthora megakarya and P. palmivora, two closely related causual agents of cacao black pod achieved similar genome size and gene model numbers by different mechanisms.</title>
        <authorList>
            <person name="Ali S."/>
            <person name="Shao J."/>
            <person name="Larry D.J."/>
            <person name="Kronmiller B."/>
            <person name="Shen D."/>
            <person name="Strem M.D."/>
            <person name="Melnick R.L."/>
            <person name="Guiltinan M.J."/>
            <person name="Tyler B.M."/>
            <person name="Meinhardt L.W."/>
            <person name="Bailey B.A."/>
        </authorList>
    </citation>
    <scope>NUCLEOTIDE SEQUENCE [LARGE SCALE GENOMIC DNA]</scope>
    <source>
        <strain evidence="2">zdho120</strain>
    </source>
</reference>
<evidence type="ECO:0000313" key="2">
    <source>
        <dbReference type="Proteomes" id="UP000198211"/>
    </source>
</evidence>